<sequence length="230" mass="26827">MFSKWITLSIQFTINFADQQFEMTMYVPALFRFTDFEEQLNFMQKYSFATVLNYNGERIVGSHLPLVATNEGDEMVLLGHLAKSNEQAGLQNGADCLVVFSGPHAYISPRYYDKAESVPTWDYIAVHAYGTFTIEVDKKMAIMEQTICYFEEEYMVQWESLPTAYKEKMMDHIVVFSIRVHRIEGQKKLSQNKKPEEIERMKRNFADGADPYAQDLAQYLMTRGSENFYR</sequence>
<reference evidence="1 2" key="1">
    <citation type="submission" date="2018-02" db="EMBL/GenBank/DDBJ databases">
        <title>The draft genome of Sphingobacterium sp. 5JN-11.</title>
        <authorList>
            <person name="Liu L."/>
            <person name="Li L."/>
            <person name="Liang L."/>
            <person name="Zhang X."/>
            <person name="Wang T."/>
        </authorList>
    </citation>
    <scope>NUCLEOTIDE SEQUENCE [LARGE SCALE GENOMIC DNA]</scope>
    <source>
        <strain evidence="1 2">5JN-11</strain>
    </source>
</reference>
<dbReference type="PANTHER" id="PTHR35802:SF1">
    <property type="entry name" value="PROTEASE SYNTHASE AND SPORULATION PROTEIN PAI 2"/>
    <property type="match status" value="1"/>
</dbReference>
<dbReference type="SUPFAM" id="SSF50475">
    <property type="entry name" value="FMN-binding split barrel"/>
    <property type="match status" value="1"/>
</dbReference>
<gene>
    <name evidence="1" type="ORF">C5745_18145</name>
</gene>
<name>A0A2S9IYA2_9SPHI</name>
<dbReference type="InterPro" id="IPR012349">
    <property type="entry name" value="Split_barrel_FMN-bd"/>
</dbReference>
<protein>
    <submittedName>
        <fullName evidence="1">FMN-binding negative transcriptional regulator</fullName>
    </submittedName>
</protein>
<dbReference type="PANTHER" id="PTHR35802">
    <property type="entry name" value="PROTEASE SYNTHASE AND SPORULATION PROTEIN PAI 2"/>
    <property type="match status" value="1"/>
</dbReference>
<dbReference type="Gene3D" id="2.30.110.10">
    <property type="entry name" value="Electron Transport, Fmn-binding Protein, Chain A"/>
    <property type="match status" value="1"/>
</dbReference>
<dbReference type="AlphaFoldDB" id="A0A2S9IYA2"/>
<comment type="caution">
    <text evidence="1">The sequence shown here is derived from an EMBL/GenBank/DDBJ whole genome shotgun (WGS) entry which is preliminary data.</text>
</comment>
<dbReference type="Pfam" id="PF04299">
    <property type="entry name" value="FMN_bind_2"/>
    <property type="match status" value="1"/>
</dbReference>
<evidence type="ECO:0000313" key="1">
    <source>
        <dbReference type="EMBL" id="PRD45512.1"/>
    </source>
</evidence>
<dbReference type="EMBL" id="PVBQ01000020">
    <property type="protein sequence ID" value="PRD45512.1"/>
    <property type="molecule type" value="Genomic_DNA"/>
</dbReference>
<dbReference type="InterPro" id="IPR007396">
    <property type="entry name" value="TR_PAI2-type"/>
</dbReference>
<proteinExistence type="predicted"/>
<evidence type="ECO:0000313" key="2">
    <source>
        <dbReference type="Proteomes" id="UP000239711"/>
    </source>
</evidence>
<organism evidence="1 2">
    <name type="scientific">Sphingobacterium haloxyli</name>
    <dbReference type="NCBI Taxonomy" id="2100533"/>
    <lineage>
        <taxon>Bacteria</taxon>
        <taxon>Pseudomonadati</taxon>
        <taxon>Bacteroidota</taxon>
        <taxon>Sphingobacteriia</taxon>
        <taxon>Sphingobacteriales</taxon>
        <taxon>Sphingobacteriaceae</taxon>
        <taxon>Sphingobacterium</taxon>
    </lineage>
</organism>
<keyword evidence="2" id="KW-1185">Reference proteome</keyword>
<dbReference type="PIRSF" id="PIRSF010372">
    <property type="entry name" value="PaiB"/>
    <property type="match status" value="1"/>
</dbReference>
<accession>A0A2S9IYA2</accession>
<dbReference type="Proteomes" id="UP000239711">
    <property type="component" value="Unassembled WGS sequence"/>
</dbReference>